<dbReference type="HOGENOM" id="CLU_955191_0_0_9"/>
<dbReference type="RefSeq" id="WP_023391673.1">
    <property type="nucleotide sequence ID" value="NZ_KI535340.1"/>
</dbReference>
<evidence type="ECO:0000313" key="3">
    <source>
        <dbReference type="Proteomes" id="UP000019050"/>
    </source>
</evidence>
<organism evidence="2 3">
    <name type="scientific">Abiotrophia defectiva ATCC 49176</name>
    <dbReference type="NCBI Taxonomy" id="592010"/>
    <lineage>
        <taxon>Bacteria</taxon>
        <taxon>Bacillati</taxon>
        <taxon>Bacillota</taxon>
        <taxon>Bacilli</taxon>
        <taxon>Lactobacillales</taxon>
        <taxon>Aerococcaceae</taxon>
        <taxon>Abiotrophia</taxon>
    </lineage>
</organism>
<feature type="signal peptide" evidence="1">
    <location>
        <begin position="1"/>
        <end position="29"/>
    </location>
</feature>
<evidence type="ECO:0000256" key="1">
    <source>
        <dbReference type="SAM" id="SignalP"/>
    </source>
</evidence>
<dbReference type="AlphaFoldDB" id="W1Q626"/>
<evidence type="ECO:0000313" key="2">
    <source>
        <dbReference type="EMBL" id="ESK65554.1"/>
    </source>
</evidence>
<dbReference type="STRING" id="592010.GCWU000182_001028"/>
<name>W1Q626_ABIDE</name>
<gene>
    <name evidence="2" type="ORF">GCWU000182_001028</name>
</gene>
<feature type="chain" id="PRO_5004808055" description="Tat pathway signal sequence domain protein" evidence="1">
    <location>
        <begin position="30"/>
        <end position="291"/>
    </location>
</feature>
<keyword evidence="3" id="KW-1185">Reference proteome</keyword>
<reference evidence="2" key="1">
    <citation type="submission" date="2013-06" db="EMBL/GenBank/DDBJ databases">
        <authorList>
            <person name="Weinstock G."/>
            <person name="Sodergren E."/>
            <person name="Clifton S."/>
            <person name="Fulton L."/>
            <person name="Fulton B."/>
            <person name="Courtney L."/>
            <person name="Fronick C."/>
            <person name="Harrison M."/>
            <person name="Strong C."/>
            <person name="Farmer C."/>
            <person name="Delahaunty K."/>
            <person name="Markovic C."/>
            <person name="Hall O."/>
            <person name="Minx P."/>
            <person name="Tomlinson C."/>
            <person name="Mitreva M."/>
            <person name="Nelson J."/>
            <person name="Hou S."/>
            <person name="Wollam A."/>
            <person name="Pepin K.H."/>
            <person name="Johnson M."/>
            <person name="Bhonagiri V."/>
            <person name="Nash W.E."/>
            <person name="Warren W."/>
            <person name="Chinwalla A."/>
            <person name="Mardis E.R."/>
            <person name="Wilson R.K."/>
        </authorList>
    </citation>
    <scope>NUCLEOTIDE SEQUENCE [LARGE SCALE GENOMIC DNA]</scope>
    <source>
        <strain evidence="2">ATCC 49176</strain>
    </source>
</reference>
<sequence>MMNKGWKKLGLLSLTATMLWGVGAPSVQAQDLTTDELVNRVIKTSLQSKSVHTKVKFSMTHSDLEENHTQTVLDGELDASLDLDKMAGKAEFGLAKFPGASKVKLALVDGYLYGKADGKDLEPIDLKSQVPSWKSDLENLRQVESWNSPQYKGELAKYFKSVQEDQGYLLQLSETIDGKQLYRDYQQLWDQVKQEALHQLLLETSNPTIYGDFASFIDYVLNEEAFGAFVARKPKILVQTDKDFRVTHVTVDFQFSIDQGMELFSGLTGIFHVKLEADLDQYDQAVSVEKP</sequence>
<comment type="caution">
    <text evidence="2">The sequence shown here is derived from an EMBL/GenBank/DDBJ whole genome shotgun (WGS) entry which is preliminary data.</text>
</comment>
<evidence type="ECO:0008006" key="4">
    <source>
        <dbReference type="Google" id="ProtNLM"/>
    </source>
</evidence>
<keyword evidence="1" id="KW-0732">Signal</keyword>
<dbReference type="EMBL" id="ACIN03000007">
    <property type="protein sequence ID" value="ESK65554.1"/>
    <property type="molecule type" value="Genomic_DNA"/>
</dbReference>
<dbReference type="GeneID" id="84817568"/>
<dbReference type="Proteomes" id="UP000019050">
    <property type="component" value="Unassembled WGS sequence"/>
</dbReference>
<proteinExistence type="predicted"/>
<accession>W1Q626</accession>
<protein>
    <recommendedName>
        <fullName evidence="4">Tat pathway signal sequence domain protein</fullName>
    </recommendedName>
</protein>